<feature type="domain" description="GmrSD restriction endonucleases C-terminal" evidence="2">
    <location>
        <begin position="586"/>
        <end position="761"/>
    </location>
</feature>
<keyword evidence="4" id="KW-1185">Reference proteome</keyword>
<comment type="caution">
    <text evidence="3">The sequence shown here is derived from an EMBL/GenBank/DDBJ whole genome shotgun (WGS) entry which is preliminary data.</text>
</comment>
<organism evidence="3 4">
    <name type="scientific">Thiohalorhabdus methylotrophus</name>
    <dbReference type="NCBI Taxonomy" id="3242694"/>
    <lineage>
        <taxon>Bacteria</taxon>
        <taxon>Pseudomonadati</taxon>
        <taxon>Pseudomonadota</taxon>
        <taxon>Gammaproteobacteria</taxon>
        <taxon>Thiohalorhabdales</taxon>
        <taxon>Thiohalorhabdaceae</taxon>
        <taxon>Thiohalorhabdus</taxon>
    </lineage>
</organism>
<dbReference type="InterPro" id="IPR004919">
    <property type="entry name" value="GmrSD_N"/>
</dbReference>
<dbReference type="InterPro" id="IPR011089">
    <property type="entry name" value="GmrSD_C"/>
</dbReference>
<feature type="domain" description="GmrSD restriction endonucleases N-terminal" evidence="1">
    <location>
        <begin position="18"/>
        <end position="344"/>
    </location>
</feature>
<dbReference type="EMBL" id="JBGUAW010000001">
    <property type="protein sequence ID" value="MFA9459512.1"/>
    <property type="molecule type" value="Genomic_DNA"/>
</dbReference>
<evidence type="ECO:0000259" key="1">
    <source>
        <dbReference type="Pfam" id="PF03235"/>
    </source>
</evidence>
<dbReference type="RefSeq" id="WP_373654297.1">
    <property type="nucleotide sequence ID" value="NZ_JBGUAW010000001.1"/>
</dbReference>
<dbReference type="PANTHER" id="PTHR35149:SF1">
    <property type="entry name" value="DUF5655 DOMAIN-CONTAINING PROTEIN"/>
    <property type="match status" value="1"/>
</dbReference>
<protein>
    <submittedName>
        <fullName evidence="3">DUF262 domain-containing protein</fullName>
    </submittedName>
</protein>
<dbReference type="PANTHER" id="PTHR35149">
    <property type="entry name" value="SLL5132 PROTEIN"/>
    <property type="match status" value="1"/>
</dbReference>
<evidence type="ECO:0000313" key="3">
    <source>
        <dbReference type="EMBL" id="MFA9459512.1"/>
    </source>
</evidence>
<evidence type="ECO:0000259" key="2">
    <source>
        <dbReference type="Pfam" id="PF07510"/>
    </source>
</evidence>
<proteinExistence type="predicted"/>
<reference evidence="3 4" key="1">
    <citation type="submission" date="2024-08" db="EMBL/GenBank/DDBJ databases">
        <title>Whole-genome sequencing of halo(alkali)philic microorganisms from hypersaline lakes.</title>
        <authorList>
            <person name="Sorokin D.Y."/>
            <person name="Merkel A.Y."/>
            <person name="Messina E."/>
            <person name="Yakimov M."/>
        </authorList>
    </citation>
    <scope>NUCLEOTIDE SEQUENCE [LARGE SCALE GENOMIC DNA]</scope>
    <source>
        <strain evidence="3 4">Cl-TMA</strain>
    </source>
</reference>
<evidence type="ECO:0000313" key="4">
    <source>
        <dbReference type="Proteomes" id="UP001575181"/>
    </source>
</evidence>
<gene>
    <name evidence="3" type="ORF">ACERLL_01560</name>
</gene>
<dbReference type="Pfam" id="PF03235">
    <property type="entry name" value="GmrSD_N"/>
    <property type="match status" value="1"/>
</dbReference>
<dbReference type="Proteomes" id="UP001575181">
    <property type="component" value="Unassembled WGS sequence"/>
</dbReference>
<sequence length="772" mass="89111">MRPAQVRQIFDANAQTVSEFLKTEGLGLFIPSYQRPYSWDQENIKRLFEDISYEANQIADGKVGLKFLGSVITIRVQDNRAIPAHQRLEAPGQVMSIIDGQQRLSTLLLINLILHDLIRKKMSSIASEEILGDWILRAAREELSTLKRTLILDKEWAEDEIYRYYPRVIREIEDLWALERDYAKYRSPIASLIFNYVQELEGENRDFFDVYEYWGDDLEDKYKNIADNISIIKGIVRDVLEDNNEDYSLPNLEDFVFQGDGQVAENFFGLDVPEGVEDYFDRAPEGEKKEFRKMYKALMLSKLFNNSIAFTVVVTEIEDYAFDIFEALNTTGEPLTAYETFKPKVINEEGQLEYKHSPSKNALDWIEKYIDSFDSSNAKQKATTDLMIAFRLSWEGKRLSSHLNQQRKFLKSSYENRGTLEGKRGFVFELARTSDYIRNCWNPPKGKVPCLPETGDPQKRKEALFCIEFLRNLKHDITIGPLSRFYAKFLLSETESKYNSASEFFDAIKAVAAFSAIWRAAHSNTAQIDKQYRDLMEKGISEVVSPLSAINVSPTEINIEDFKFALINLLHKKGSLDDKEIWVEKVKRNKIYKASQAVTRFILLTAGHDSIVDEGKPHLITKGRKGVFDWINIETWKNEEFLTVEHIAPQNNNGSWGSLIYSDEAENRLGNLTLLPARANSIASDRAWPEKRRIYGLYGSLKEEEAESWIEEIKLNGMTLSEDPSEISEFGRYLATCRSLSRVEGEWGVEIINERSERLAELAWEQVFQWLT</sequence>
<dbReference type="Pfam" id="PF07510">
    <property type="entry name" value="GmrSD_C"/>
    <property type="match status" value="1"/>
</dbReference>
<accession>A0ABV4TQB2</accession>
<name>A0ABV4TQB2_9GAMM</name>